<proteinExistence type="predicted"/>
<reference evidence="2" key="1">
    <citation type="submission" date="2016-11" db="UniProtKB">
        <authorList>
            <consortium name="WormBaseParasite"/>
        </authorList>
    </citation>
    <scope>IDENTIFICATION</scope>
</reference>
<keyword evidence="1" id="KW-1185">Reference proteome</keyword>
<accession>A0A1I8JCI4</accession>
<dbReference type="AlphaFoldDB" id="A0A1I8JCI4"/>
<protein>
    <submittedName>
        <fullName evidence="2">PBPb domain-containing protein</fullName>
    </submittedName>
</protein>
<organism evidence="1 2">
    <name type="scientific">Macrostomum lignano</name>
    <dbReference type="NCBI Taxonomy" id="282301"/>
    <lineage>
        <taxon>Eukaryota</taxon>
        <taxon>Metazoa</taxon>
        <taxon>Spiralia</taxon>
        <taxon>Lophotrochozoa</taxon>
        <taxon>Platyhelminthes</taxon>
        <taxon>Rhabditophora</taxon>
        <taxon>Macrostomorpha</taxon>
        <taxon>Macrostomida</taxon>
        <taxon>Macrostomidae</taxon>
        <taxon>Macrostomum</taxon>
    </lineage>
</organism>
<evidence type="ECO:0000313" key="1">
    <source>
        <dbReference type="Proteomes" id="UP000095280"/>
    </source>
</evidence>
<sequence length="207" mass="22976">MVYERMQHRGGLFSNAQIGRAAMETGDFALVYDAKRNAYWSQLTCDARLVVFDGIPIELGLALPTGSRLLPLINEELAAAMDNRTDDWLDELERRYFEVPAGERPLCSDASSSSRIGAFLSHLAPEEPPSLAPRPGALTLRDTLGLSLLNLFSCALVLLVAGLEHGFDRCRNRWGRNLVDREDSVRGSSADRRRSTLVLMQVDESIL</sequence>
<dbReference type="WBParaSite" id="maker-uti_cns_0046929-snap-gene-0.4-mRNA-1">
    <property type="protein sequence ID" value="maker-uti_cns_0046929-snap-gene-0.4-mRNA-1"/>
    <property type="gene ID" value="maker-uti_cns_0046929-snap-gene-0.4"/>
</dbReference>
<name>A0A1I8JCI4_9PLAT</name>
<evidence type="ECO:0000313" key="2">
    <source>
        <dbReference type="WBParaSite" id="maker-uti_cns_0046929-snap-gene-0.4-mRNA-1"/>
    </source>
</evidence>
<dbReference type="SUPFAM" id="SSF53850">
    <property type="entry name" value="Periplasmic binding protein-like II"/>
    <property type="match status" value="1"/>
</dbReference>
<dbReference type="Proteomes" id="UP000095280">
    <property type="component" value="Unplaced"/>
</dbReference>